<dbReference type="PANTHER" id="PTHR12876:SF35">
    <property type="entry name" value="LD08718P-RELATED"/>
    <property type="match status" value="1"/>
</dbReference>
<dbReference type="EMBL" id="RRYP01022102">
    <property type="protein sequence ID" value="TNV72498.1"/>
    <property type="molecule type" value="Genomic_DNA"/>
</dbReference>
<dbReference type="InterPro" id="IPR021869">
    <property type="entry name" value="RNase_Zc3h12_NYN"/>
</dbReference>
<dbReference type="GO" id="GO:0005634">
    <property type="term" value="C:nucleus"/>
    <property type="evidence" value="ECO:0007669"/>
    <property type="project" value="TreeGrafter"/>
</dbReference>
<evidence type="ECO:0000313" key="3">
    <source>
        <dbReference type="Proteomes" id="UP000785679"/>
    </source>
</evidence>
<dbReference type="GO" id="GO:0003729">
    <property type="term" value="F:mRNA binding"/>
    <property type="evidence" value="ECO:0007669"/>
    <property type="project" value="TreeGrafter"/>
</dbReference>
<dbReference type="GO" id="GO:0004521">
    <property type="term" value="F:RNA endonuclease activity"/>
    <property type="evidence" value="ECO:0007669"/>
    <property type="project" value="TreeGrafter"/>
</dbReference>
<feature type="domain" description="RNase NYN" evidence="1">
    <location>
        <begin position="24"/>
        <end position="178"/>
    </location>
</feature>
<dbReference type="Gene3D" id="3.40.50.11980">
    <property type="match status" value="1"/>
</dbReference>
<sequence length="196" mass="22965">MDEDFFQQIDKIHNITTEKGEKPLIIVDASNIAMRHGKNSIFSVKGIQIAVEYWQKNGHQVFCFLPDYLFSYDQVNLKKKLHSMKVKTYKASQMPDNMSLMNSMATKGYIIKTPPQDYDDSYSIQYAKRANAFIVTNDKFRDYVAKQSDKPREQKWIKDHSISFAFNGDEFLPNPDSKLFHKFALEDYKHFPLDEI</sequence>
<reference evidence="2" key="1">
    <citation type="submission" date="2019-06" db="EMBL/GenBank/DDBJ databases">
        <authorList>
            <person name="Zheng W."/>
        </authorList>
    </citation>
    <scope>NUCLEOTIDE SEQUENCE</scope>
    <source>
        <strain evidence="2">QDHG01</strain>
    </source>
</reference>
<proteinExistence type="predicted"/>
<accession>A0A8J8SW17</accession>
<evidence type="ECO:0000259" key="1">
    <source>
        <dbReference type="Pfam" id="PF11977"/>
    </source>
</evidence>
<organism evidence="2 3">
    <name type="scientific">Halteria grandinella</name>
    <dbReference type="NCBI Taxonomy" id="5974"/>
    <lineage>
        <taxon>Eukaryota</taxon>
        <taxon>Sar</taxon>
        <taxon>Alveolata</taxon>
        <taxon>Ciliophora</taxon>
        <taxon>Intramacronucleata</taxon>
        <taxon>Spirotrichea</taxon>
        <taxon>Stichotrichia</taxon>
        <taxon>Sporadotrichida</taxon>
        <taxon>Halteriidae</taxon>
        <taxon>Halteria</taxon>
    </lineage>
</organism>
<dbReference type="AlphaFoldDB" id="A0A8J8SW17"/>
<gene>
    <name evidence="2" type="ORF">FGO68_gene10005</name>
</gene>
<protein>
    <recommendedName>
        <fullName evidence="1">RNase NYN domain-containing protein</fullName>
    </recommendedName>
</protein>
<dbReference type="InterPro" id="IPR051101">
    <property type="entry name" value="ZC3H12/N4BP1_RNase_Reg"/>
</dbReference>
<name>A0A8J8SW17_HALGN</name>
<keyword evidence="3" id="KW-1185">Reference proteome</keyword>
<dbReference type="Pfam" id="PF11977">
    <property type="entry name" value="RNase_Zc3h12a"/>
    <property type="match status" value="1"/>
</dbReference>
<dbReference type="PANTHER" id="PTHR12876">
    <property type="entry name" value="N4BP1-RELATED"/>
    <property type="match status" value="1"/>
</dbReference>
<evidence type="ECO:0000313" key="2">
    <source>
        <dbReference type="EMBL" id="TNV72498.1"/>
    </source>
</evidence>
<dbReference type="GO" id="GO:0036464">
    <property type="term" value="C:cytoplasmic ribonucleoprotein granule"/>
    <property type="evidence" value="ECO:0007669"/>
    <property type="project" value="TreeGrafter"/>
</dbReference>
<dbReference type="OrthoDB" id="289799at2759"/>
<dbReference type="Proteomes" id="UP000785679">
    <property type="component" value="Unassembled WGS sequence"/>
</dbReference>
<comment type="caution">
    <text evidence="2">The sequence shown here is derived from an EMBL/GenBank/DDBJ whole genome shotgun (WGS) entry which is preliminary data.</text>
</comment>